<keyword evidence="5" id="KW-1185">Reference proteome</keyword>
<dbReference type="InterPro" id="IPR011055">
    <property type="entry name" value="Dup_hybrid_motif"/>
</dbReference>
<evidence type="ECO:0000313" key="5">
    <source>
        <dbReference type="Proteomes" id="UP000655570"/>
    </source>
</evidence>
<dbReference type="CDD" id="cd12797">
    <property type="entry name" value="M23_peptidase"/>
    <property type="match status" value="1"/>
</dbReference>
<evidence type="ECO:0000256" key="2">
    <source>
        <dbReference type="SAM" id="Phobius"/>
    </source>
</evidence>
<reference evidence="4 5" key="1">
    <citation type="submission" date="2020-08" db="EMBL/GenBank/DDBJ databases">
        <title>A Genomic Blueprint of the Chicken Gut Microbiome.</title>
        <authorList>
            <person name="Gilroy R."/>
            <person name="Ravi A."/>
            <person name="Getino M."/>
            <person name="Pursley I."/>
            <person name="Horton D.L."/>
            <person name="Alikhan N.-F."/>
            <person name="Baker D."/>
            <person name="Gharbi K."/>
            <person name="Hall N."/>
            <person name="Watson M."/>
            <person name="Adriaenssens E.M."/>
            <person name="Foster-Nyarko E."/>
            <person name="Jarju S."/>
            <person name="Secka A."/>
            <person name="Antonio M."/>
            <person name="Oren A."/>
            <person name="Chaudhuri R."/>
            <person name="La Ragione R.M."/>
            <person name="Hildebrand F."/>
            <person name="Pallen M.J."/>
        </authorList>
    </citation>
    <scope>NUCLEOTIDE SEQUENCE [LARGE SCALE GENOMIC DNA]</scope>
    <source>
        <strain evidence="4 5">Sa2CUA9</strain>
    </source>
</reference>
<feature type="region of interest" description="Disordered" evidence="1">
    <location>
        <begin position="236"/>
        <end position="258"/>
    </location>
</feature>
<dbReference type="InterPro" id="IPR016047">
    <property type="entry name" value="M23ase_b-sheet_dom"/>
</dbReference>
<dbReference type="PANTHER" id="PTHR21666">
    <property type="entry name" value="PEPTIDASE-RELATED"/>
    <property type="match status" value="1"/>
</dbReference>
<feature type="domain" description="M23ase beta-sheet core" evidence="3">
    <location>
        <begin position="333"/>
        <end position="427"/>
    </location>
</feature>
<feature type="compositionally biased region" description="Low complexity" evidence="1">
    <location>
        <begin position="236"/>
        <end position="252"/>
    </location>
</feature>
<gene>
    <name evidence="4" type="ORF">H9641_18795</name>
</gene>
<dbReference type="Pfam" id="PF01551">
    <property type="entry name" value="Peptidase_M23"/>
    <property type="match status" value="1"/>
</dbReference>
<accession>A0ABR8U3X9</accession>
<evidence type="ECO:0000313" key="4">
    <source>
        <dbReference type="EMBL" id="MBD7982747.1"/>
    </source>
</evidence>
<name>A0ABR8U3X9_9CELL</name>
<dbReference type="EMBL" id="JACSQF010000028">
    <property type="protein sequence ID" value="MBD7982747.1"/>
    <property type="molecule type" value="Genomic_DNA"/>
</dbReference>
<feature type="transmembrane region" description="Helical" evidence="2">
    <location>
        <begin position="27"/>
        <end position="46"/>
    </location>
</feature>
<comment type="caution">
    <text evidence="4">The sequence shown here is derived from an EMBL/GenBank/DDBJ whole genome shotgun (WGS) entry which is preliminary data.</text>
</comment>
<dbReference type="SUPFAM" id="SSF51261">
    <property type="entry name" value="Duplicated hybrid motif"/>
    <property type="match status" value="1"/>
</dbReference>
<dbReference type="PANTHER" id="PTHR21666:SF270">
    <property type="entry name" value="MUREIN HYDROLASE ACTIVATOR ENVC"/>
    <property type="match status" value="1"/>
</dbReference>
<evidence type="ECO:0000259" key="3">
    <source>
        <dbReference type="Pfam" id="PF01551"/>
    </source>
</evidence>
<keyword evidence="2" id="KW-0812">Transmembrane</keyword>
<dbReference type="Gene3D" id="2.70.70.10">
    <property type="entry name" value="Glucose Permease (Domain IIA)"/>
    <property type="match status" value="1"/>
</dbReference>
<evidence type="ECO:0000256" key="1">
    <source>
        <dbReference type="SAM" id="MobiDB-lite"/>
    </source>
</evidence>
<proteinExistence type="predicted"/>
<dbReference type="Proteomes" id="UP000655570">
    <property type="component" value="Unassembled WGS sequence"/>
</dbReference>
<keyword evidence="2" id="KW-1133">Transmembrane helix</keyword>
<organism evidence="4 5">
    <name type="scientific">Oerskovia merdavium</name>
    <dbReference type="NCBI Taxonomy" id="2762227"/>
    <lineage>
        <taxon>Bacteria</taxon>
        <taxon>Bacillati</taxon>
        <taxon>Actinomycetota</taxon>
        <taxon>Actinomycetes</taxon>
        <taxon>Micrococcales</taxon>
        <taxon>Cellulomonadaceae</taxon>
        <taxon>Oerskovia</taxon>
    </lineage>
</organism>
<keyword evidence="2" id="KW-0472">Membrane</keyword>
<sequence>MEAVLVAAGNWLKAQAISWLKANWPKLVGAFALMMTAVFIMAGGIASNVSAQEENNNASNACRAIGFSVDSSLYVPPALDQAPQIPTGGDVEGFGPNDGEKIANARAIIAAGKAAGVPTRGLIIAIATALQESQLKNLNHGDRDSQGLFQQRPSQGWGTVEQVTTPDFAARAFFGGPNSPHFNPATGKASPRGLLDIAGWEQMALTVAAQKVQVSGFPDAYAKHETRATTIVNALEGTTAPGPTTPTLPGTGTNPGTGTEGETVFTADQYRSAGVDIDSFCNANYQLASTGDTTTPTDPGVTIPAGEWTAPLKSRINSEFGMRFHPVYNTWRLHEGTDFRAATGTPVVAASNGIVKKVSWMGGGGLVVILTHADGIETWYLHLSQALVKPGDTIEGGQRIALSGATGVGTAAHFHLETRVNGQPLNPVTFMAERGVDLRAWSR</sequence>
<dbReference type="RefSeq" id="WP_191805932.1">
    <property type="nucleotide sequence ID" value="NZ_JACSQF010000028.1"/>
</dbReference>
<protein>
    <submittedName>
        <fullName evidence="4">M23 family metallopeptidase</fullName>
    </submittedName>
</protein>
<dbReference type="InterPro" id="IPR050570">
    <property type="entry name" value="Cell_wall_metabolism_enzyme"/>
</dbReference>